<dbReference type="AlphaFoldDB" id="A0AAD7UEA9"/>
<keyword evidence="2" id="KW-1133">Transmembrane helix</keyword>
<keyword evidence="2" id="KW-0812">Transmembrane</keyword>
<feature type="compositionally biased region" description="Basic and acidic residues" evidence="1">
    <location>
        <begin position="88"/>
        <end position="99"/>
    </location>
</feature>
<evidence type="ECO:0000259" key="3">
    <source>
        <dbReference type="Pfam" id="PF24923"/>
    </source>
</evidence>
<organism evidence="4 5">
    <name type="scientific">Chrysophaeum taylorii</name>
    <dbReference type="NCBI Taxonomy" id="2483200"/>
    <lineage>
        <taxon>Eukaryota</taxon>
        <taxon>Sar</taxon>
        <taxon>Stramenopiles</taxon>
        <taxon>Ochrophyta</taxon>
        <taxon>Pelagophyceae</taxon>
        <taxon>Pelagomonadales</taxon>
        <taxon>Pelagomonadaceae</taxon>
        <taxon>Chrysophaeum</taxon>
    </lineage>
</organism>
<feature type="region of interest" description="Disordered" evidence="1">
    <location>
        <begin position="26"/>
        <end position="107"/>
    </location>
</feature>
<keyword evidence="2" id="KW-0472">Membrane</keyword>
<keyword evidence="5" id="KW-1185">Reference proteome</keyword>
<dbReference type="InterPro" id="IPR056855">
    <property type="entry name" value="ATP-grasp_IQCH"/>
</dbReference>
<sequence length="1045" mass="114074">MVAGAPRRSVSYSPIRGELATMRFDLPPDAAASTNNNRPSSSRAFKGARVTSKSTTKHKAAIANPQDWAGDLKPNPANTSRRAAGKSTGDDTTKNDEKPKRARATSFASADDALAESVKRIRNYTKLLGQQSLHHFIIWKGKRLSSTPEFAAFRRRYAIHWSNVNQIIGLLEDLCLKNGIPLALVDGSIVNALSKCDLHCLKLADLQSCVHNIDNLDSLELPATSVARSREPEEPTRSAVVIQAAVRRALARITVRGIAQGLGAAIRLQSSWRRFAAERAVLKGLAALRAARDIAWQELRARLRAHATSFAPGKSRVEIHVPSVGFTERARLRTPHFAATQAIQVARLCLAVDPAVHVVYVSPFALPDELVEYYRRILELGAKSGAEPGTYGTRRDQVAHAVVSSDATSARAAGGSFTIVVPEFVACCPEHTTLASLALYSPACCRRLRKLAERGFAVIVPAGPVGWAERSLALALDVPLLAPDPMKAGIFASRSGSKRVLHDADVNIPIGAHDIYDYEDFLVALAKLIASHLEIKRWLFWVDVDASAPSGVAYLDVETLDVVGELRDEFHKLVVLDRHKGETTWCHPEVQVLARTKVLRALRASLAKHVACATEWSTFIADVRHYGGVIEAEPRDVIGRQAIHVFIRPDGAISVIAPQEILINHTYDRVAAVFPLFSVPSDALAAAATAVARKLYAQEVVGHFTLHFVAYRSREEIGALRLWATELELGMNPFLVGHLLHRTVSEPRLNDGDDDVVSDCAYFLAPQIYHEGLVSMKFASFFKICRLHGMSFNVRHRTGPMFLLVDSLASGLIGALVQGPHRLDVLMSAFKLIAFLKKHVTTAHILYRDGVPDVLNLAELVVTVTTALRTEAASSDHSTALVNMTLEREVTPASTVRSSTRINADAFASGESNIAQKQYGKNIVVAAVLSGLLLNAADTFAPTQQARSPIVSMRGDRFQRREELVLKELNTRESVSPSKKIAAFVPDVFELPTFAAPKSSLDAPQLTKGIVIGASPFVAFFALAFSKVLSIFSRLRTKESVFKQL</sequence>
<name>A0AAD7UEA9_9STRA</name>
<evidence type="ECO:0000256" key="2">
    <source>
        <dbReference type="SAM" id="Phobius"/>
    </source>
</evidence>
<evidence type="ECO:0000256" key="1">
    <source>
        <dbReference type="SAM" id="MobiDB-lite"/>
    </source>
</evidence>
<accession>A0AAD7UEA9</accession>
<dbReference type="PANTHER" id="PTHR14465:SF0">
    <property type="entry name" value="IQ DOMAIN-CONTAINING PROTEIN H"/>
    <property type="match status" value="1"/>
</dbReference>
<feature type="compositionally biased region" description="Polar residues" evidence="1">
    <location>
        <begin position="32"/>
        <end position="43"/>
    </location>
</feature>
<feature type="domain" description="IQCH-like ATP-grasp" evidence="3">
    <location>
        <begin position="489"/>
        <end position="732"/>
    </location>
</feature>
<gene>
    <name evidence="4" type="ORF">CTAYLR_003604</name>
</gene>
<evidence type="ECO:0000313" key="5">
    <source>
        <dbReference type="Proteomes" id="UP001230188"/>
    </source>
</evidence>
<reference evidence="4" key="1">
    <citation type="submission" date="2023-01" db="EMBL/GenBank/DDBJ databases">
        <title>Metagenome sequencing of chrysophaentin producing Chrysophaeum taylorii.</title>
        <authorList>
            <person name="Davison J."/>
            <person name="Bewley C."/>
        </authorList>
    </citation>
    <scope>NUCLEOTIDE SEQUENCE</scope>
    <source>
        <strain evidence="4">NIES-1699</strain>
    </source>
</reference>
<protein>
    <recommendedName>
        <fullName evidence="3">IQCH-like ATP-grasp domain-containing protein</fullName>
    </recommendedName>
</protein>
<evidence type="ECO:0000313" key="4">
    <source>
        <dbReference type="EMBL" id="KAJ8602198.1"/>
    </source>
</evidence>
<dbReference type="Pfam" id="PF24923">
    <property type="entry name" value="ATP-grasp_IQCH"/>
    <property type="match status" value="1"/>
</dbReference>
<proteinExistence type="predicted"/>
<dbReference type="Proteomes" id="UP001230188">
    <property type="component" value="Unassembled WGS sequence"/>
</dbReference>
<feature type="transmembrane region" description="Helical" evidence="2">
    <location>
        <begin position="1009"/>
        <end position="1029"/>
    </location>
</feature>
<dbReference type="PANTHER" id="PTHR14465">
    <property type="entry name" value="IQ DOMAIN-CONTAINING PROTEIN H"/>
    <property type="match status" value="1"/>
</dbReference>
<dbReference type="InterPro" id="IPR038752">
    <property type="entry name" value="IQCH"/>
</dbReference>
<comment type="caution">
    <text evidence="4">The sequence shown here is derived from an EMBL/GenBank/DDBJ whole genome shotgun (WGS) entry which is preliminary data.</text>
</comment>
<dbReference type="EMBL" id="JAQMWT010000388">
    <property type="protein sequence ID" value="KAJ8602198.1"/>
    <property type="molecule type" value="Genomic_DNA"/>
</dbReference>